<dbReference type="EnsemblMetazoa" id="XM_029490099.1">
    <property type="protein sequence ID" value="XP_029345959.1"/>
    <property type="gene ID" value="LOC100571161"/>
</dbReference>
<reference evidence="2" key="1">
    <citation type="submission" date="2010-06" db="EMBL/GenBank/DDBJ databases">
        <authorList>
            <person name="Jiang H."/>
            <person name="Abraham K."/>
            <person name="Ali S."/>
            <person name="Alsbrooks S.L."/>
            <person name="Anim B.N."/>
            <person name="Anosike U.S."/>
            <person name="Attaway T."/>
            <person name="Bandaranaike D.P."/>
            <person name="Battles P.K."/>
            <person name="Bell S.N."/>
            <person name="Bell A.V."/>
            <person name="Beltran B."/>
            <person name="Bickham C."/>
            <person name="Bustamante Y."/>
            <person name="Caleb T."/>
            <person name="Canada A."/>
            <person name="Cardenas V."/>
            <person name="Carter K."/>
            <person name="Chacko J."/>
            <person name="Chandrabose M.N."/>
            <person name="Chavez D."/>
            <person name="Chavez A."/>
            <person name="Chen L."/>
            <person name="Chu H.-S."/>
            <person name="Claassen K.J."/>
            <person name="Cockrell R."/>
            <person name="Collins M."/>
            <person name="Cooper J.A."/>
            <person name="Cree A."/>
            <person name="Curry S.M."/>
            <person name="Da Y."/>
            <person name="Dao M.D."/>
            <person name="Das B."/>
            <person name="Davila M.-L."/>
            <person name="Davy-Carroll L."/>
            <person name="Denson S."/>
            <person name="Dinh H."/>
            <person name="Ebong V.E."/>
            <person name="Edwards J.R."/>
            <person name="Egan A."/>
            <person name="El-Daye J."/>
            <person name="Escobedo L."/>
            <person name="Fernandez S."/>
            <person name="Fernando P.R."/>
            <person name="Flagg N."/>
            <person name="Forbes L.D."/>
            <person name="Fowler R.G."/>
            <person name="Fu Q."/>
            <person name="Gabisi R.A."/>
            <person name="Ganer J."/>
            <person name="Garbino Pronczuk A."/>
            <person name="Garcia R.M."/>
            <person name="Garner T."/>
            <person name="Garrett T.E."/>
            <person name="Gonzalez D.A."/>
            <person name="Hamid H."/>
            <person name="Hawkins E.S."/>
            <person name="Hirani K."/>
            <person name="Hogues M.E."/>
            <person name="Hollins B."/>
            <person name="Hsiao C.-H."/>
            <person name="Jabil R."/>
            <person name="James M.L."/>
            <person name="Jhangiani S.N."/>
            <person name="Johnson B."/>
            <person name="Johnson Q."/>
            <person name="Joshi V."/>
            <person name="Kalu J.B."/>
            <person name="Kam C."/>
            <person name="Kashfia A."/>
            <person name="Keebler J."/>
            <person name="Kisamo H."/>
            <person name="Kovar C.L."/>
            <person name="Lago L.A."/>
            <person name="Lai C.-Y."/>
            <person name="Laidlaw J."/>
            <person name="Lara F."/>
            <person name="Le T.-K."/>
            <person name="Lee S.L."/>
            <person name="Legall F.H."/>
            <person name="Lemon S.J."/>
            <person name="Lewis L.R."/>
            <person name="Li B."/>
            <person name="Liu Y."/>
            <person name="Liu Y.-S."/>
            <person name="Lopez J."/>
            <person name="Lozado R.J."/>
            <person name="Lu J."/>
            <person name="Madu R.C."/>
            <person name="Maheshwari M."/>
            <person name="Maheshwari R."/>
            <person name="Malloy K."/>
            <person name="Martinez E."/>
            <person name="Mathew T."/>
            <person name="Mercado I.C."/>
            <person name="Mercado C."/>
            <person name="Meyer B."/>
            <person name="Montgomery K."/>
            <person name="Morgan M.B."/>
            <person name="Munidasa M."/>
            <person name="Nazareth L.V."/>
            <person name="Nelson J."/>
            <person name="Ng B.M."/>
            <person name="Nguyen N.B."/>
            <person name="Nguyen P.Q."/>
            <person name="Nguyen T."/>
            <person name="Obregon M."/>
            <person name="Okwuonu G.O."/>
            <person name="Onwere C.G."/>
            <person name="Orozco G."/>
            <person name="Parra A."/>
            <person name="Patel S."/>
            <person name="Patil S."/>
            <person name="Perez A."/>
            <person name="Perez Y."/>
            <person name="Pham C."/>
            <person name="Primus E.L."/>
            <person name="Pu L.-L."/>
            <person name="Puazo M."/>
            <person name="Qin X."/>
            <person name="Quiroz J.B."/>
            <person name="Reese J."/>
            <person name="Richards S."/>
            <person name="Rives C.M."/>
            <person name="Robberts R."/>
            <person name="Ruiz S.J."/>
            <person name="Ruiz M.J."/>
            <person name="Santibanez J."/>
            <person name="Schneider B.W."/>
            <person name="Sisson I."/>
            <person name="Smith M."/>
            <person name="Sodergren E."/>
            <person name="Song X.-Z."/>
            <person name="Song B.B."/>
            <person name="Summersgill H."/>
            <person name="Thelus R."/>
            <person name="Thornton R.D."/>
            <person name="Trejos Z.Y."/>
            <person name="Usmani K."/>
            <person name="Vattathil S."/>
            <person name="Villasana D."/>
            <person name="Walker D.L."/>
            <person name="Wang S."/>
            <person name="Wang K."/>
            <person name="White C.S."/>
            <person name="Williams A.C."/>
            <person name="Williamson J."/>
            <person name="Wilson K."/>
            <person name="Woghiren I.O."/>
            <person name="Woodworth J.R."/>
            <person name="Worley K.C."/>
            <person name="Wright R.A."/>
            <person name="Wu W."/>
            <person name="Young L."/>
            <person name="Zhang L."/>
            <person name="Zhang J."/>
            <person name="Zhu Y."/>
            <person name="Muzny D.M."/>
            <person name="Weinstock G."/>
            <person name="Gibbs R.A."/>
        </authorList>
    </citation>
    <scope>NUCLEOTIDE SEQUENCE [LARGE SCALE GENOMIC DNA]</scope>
    <source>
        <strain evidence="2">LSR1</strain>
    </source>
</reference>
<dbReference type="RefSeq" id="XP_029345959.1">
    <property type="nucleotide sequence ID" value="XM_029490099.1"/>
</dbReference>
<keyword evidence="2" id="KW-1185">Reference proteome</keyword>
<reference evidence="1" key="2">
    <citation type="submission" date="2022-06" db="UniProtKB">
        <authorList>
            <consortium name="EnsemblMetazoa"/>
        </authorList>
    </citation>
    <scope>IDENTIFICATION</scope>
</reference>
<sequence>MIYPASFKHEIVKEDDVNIILRCDAKSIEGINVWVAELGRLNYIHWNVRSSIPNGQRIKCSKKFVCQHSAFQKPSALANQKGLSKNAECPASLKAVIKLDTVSTRKKDPFIKIGQWVIIQKLSCCKVKP</sequence>
<name>A0A8R2NR05_ACYPI</name>
<organism evidence="1 2">
    <name type="scientific">Acyrthosiphon pisum</name>
    <name type="common">Pea aphid</name>
    <dbReference type="NCBI Taxonomy" id="7029"/>
    <lineage>
        <taxon>Eukaryota</taxon>
        <taxon>Metazoa</taxon>
        <taxon>Ecdysozoa</taxon>
        <taxon>Arthropoda</taxon>
        <taxon>Hexapoda</taxon>
        <taxon>Insecta</taxon>
        <taxon>Pterygota</taxon>
        <taxon>Neoptera</taxon>
        <taxon>Paraneoptera</taxon>
        <taxon>Hemiptera</taxon>
        <taxon>Sternorrhyncha</taxon>
        <taxon>Aphidomorpha</taxon>
        <taxon>Aphidoidea</taxon>
        <taxon>Aphididae</taxon>
        <taxon>Macrosiphini</taxon>
        <taxon>Acyrthosiphon</taxon>
    </lineage>
</organism>
<dbReference type="KEGG" id="api:100571161"/>
<proteinExistence type="predicted"/>
<evidence type="ECO:0000313" key="1">
    <source>
        <dbReference type="EnsemblMetazoa" id="XP_029345959.1"/>
    </source>
</evidence>
<dbReference type="GeneID" id="100571161"/>
<dbReference type="AlphaFoldDB" id="A0A8R2NR05"/>
<protein>
    <submittedName>
        <fullName evidence="1">Uncharacterized protein</fullName>
    </submittedName>
</protein>
<accession>A0A8R2NR05</accession>
<evidence type="ECO:0000313" key="2">
    <source>
        <dbReference type="Proteomes" id="UP000007819"/>
    </source>
</evidence>
<dbReference type="Proteomes" id="UP000007819">
    <property type="component" value="Chromosome A2"/>
</dbReference>
<dbReference type="OrthoDB" id="6588177at2759"/>